<keyword evidence="3" id="KW-1185">Reference proteome</keyword>
<feature type="chain" id="PRO_5018567221" evidence="1">
    <location>
        <begin position="25"/>
        <end position="156"/>
    </location>
</feature>
<evidence type="ECO:0000256" key="1">
    <source>
        <dbReference type="SAM" id="SignalP"/>
    </source>
</evidence>
<gene>
    <name evidence="2" type="ORF">DEM25_008035</name>
</gene>
<dbReference type="Pfam" id="PF04214">
    <property type="entry name" value="DUF411"/>
    <property type="match status" value="1"/>
</dbReference>
<sequence>MKRAMIGIAVAATVATLASASAQEADPEKSILVFKTPWCGCCQVWADKMIEAGYTVETRDMNDLSLIKKQGGVTDQLAGCHTSVIGGERKYVLEGHVPIAAVEKLMSEKPDVRGLAVPGMPQGSLGMGFDDNAQYNVYAYSDRSGEQPAVFLRMGQ</sequence>
<protein>
    <submittedName>
        <fullName evidence="2">DUF411 domain-containing protein</fullName>
    </submittedName>
</protein>
<dbReference type="SUPFAM" id="SSF52833">
    <property type="entry name" value="Thioredoxin-like"/>
    <property type="match status" value="1"/>
</dbReference>
<dbReference type="EMBL" id="QFWV02000004">
    <property type="protein sequence ID" value="RKF07696.1"/>
    <property type="molecule type" value="Genomic_DNA"/>
</dbReference>
<dbReference type="Proteomes" id="UP000246132">
    <property type="component" value="Unassembled WGS sequence"/>
</dbReference>
<reference evidence="2 3" key="1">
    <citation type="journal article" date="2018" name="Int. J. Syst. Bacteriol.">
        <title>Oceaniradius stylonemae gen. nov., sp. nov., isolated from a red alga, Stylonema cornu-cervi.</title>
        <authorList>
            <person name="Jeong S."/>
        </authorList>
    </citation>
    <scope>NUCLEOTIDE SEQUENCE [LARGE SCALE GENOMIC DNA]</scope>
    <source>
        <strain evidence="2 3">StC1</strain>
    </source>
</reference>
<dbReference type="InterPro" id="IPR007332">
    <property type="entry name" value="DUF411"/>
</dbReference>
<accession>A0A3A8ACP4</accession>
<name>A0A3A8ACP4_9HYPH</name>
<evidence type="ECO:0000313" key="2">
    <source>
        <dbReference type="EMBL" id="RKF07696.1"/>
    </source>
</evidence>
<dbReference type="OrthoDB" id="14727at2"/>
<comment type="caution">
    <text evidence="2">The sequence shown here is derived from an EMBL/GenBank/DDBJ whole genome shotgun (WGS) entry which is preliminary data.</text>
</comment>
<organism evidence="2 3">
    <name type="scientific">Oceaniradius stylonematis</name>
    <dbReference type="NCBI Taxonomy" id="2184161"/>
    <lineage>
        <taxon>Bacteria</taxon>
        <taxon>Pseudomonadati</taxon>
        <taxon>Pseudomonadota</taxon>
        <taxon>Alphaproteobacteria</taxon>
        <taxon>Hyphomicrobiales</taxon>
        <taxon>Ahrensiaceae</taxon>
        <taxon>Oceaniradius</taxon>
    </lineage>
</organism>
<feature type="signal peptide" evidence="1">
    <location>
        <begin position="1"/>
        <end position="24"/>
    </location>
</feature>
<dbReference type="InterPro" id="IPR036249">
    <property type="entry name" value="Thioredoxin-like_sf"/>
</dbReference>
<keyword evidence="1" id="KW-0732">Signal</keyword>
<proteinExistence type="predicted"/>
<evidence type="ECO:0000313" key="3">
    <source>
        <dbReference type="Proteomes" id="UP000246132"/>
    </source>
</evidence>
<dbReference type="AlphaFoldDB" id="A0A3A8ACP4"/>